<dbReference type="InterPro" id="IPR033132">
    <property type="entry name" value="GH_1_N_CS"/>
</dbReference>
<dbReference type="PRINTS" id="PR00131">
    <property type="entry name" value="GLHYDRLASE1"/>
</dbReference>
<dbReference type="RefSeq" id="WP_132226205.1">
    <property type="nucleotide sequence ID" value="NZ_JANKBF010000003.1"/>
</dbReference>
<dbReference type="InterPro" id="IPR001360">
    <property type="entry name" value="Glyco_hydro_1"/>
</dbReference>
<comment type="caution">
    <text evidence="5">The sequence shown here is derived from an EMBL/GenBank/DDBJ whole genome shotgun (WGS) entry which is preliminary data.</text>
</comment>
<dbReference type="FunFam" id="3.20.20.80:FF:000004">
    <property type="entry name" value="Beta-glucosidase 6-phospho-beta-glucosidase"/>
    <property type="match status" value="1"/>
</dbReference>
<dbReference type="GO" id="GO:0005829">
    <property type="term" value="C:cytosol"/>
    <property type="evidence" value="ECO:0007669"/>
    <property type="project" value="TreeGrafter"/>
</dbReference>
<dbReference type="PROSITE" id="PS00653">
    <property type="entry name" value="GLYCOSYL_HYDROL_F1_2"/>
    <property type="match status" value="1"/>
</dbReference>
<keyword evidence="2" id="KW-0378">Hydrolase</keyword>
<protein>
    <submittedName>
        <fullName evidence="5">6-phospho-beta-glucosidase</fullName>
    </submittedName>
</protein>
<dbReference type="Gene3D" id="3.20.20.80">
    <property type="entry name" value="Glycosidases"/>
    <property type="match status" value="1"/>
</dbReference>
<keyword evidence="6" id="KW-1185">Reference proteome</keyword>
<evidence type="ECO:0000256" key="3">
    <source>
        <dbReference type="ARBA" id="ARBA00023295"/>
    </source>
</evidence>
<dbReference type="Pfam" id="PF00232">
    <property type="entry name" value="Glyco_hydro_1"/>
    <property type="match status" value="1"/>
</dbReference>
<dbReference type="PANTHER" id="PTHR10353">
    <property type="entry name" value="GLYCOSYL HYDROLASE"/>
    <property type="match status" value="1"/>
</dbReference>
<evidence type="ECO:0000256" key="2">
    <source>
        <dbReference type="ARBA" id="ARBA00022801"/>
    </source>
</evidence>
<proteinExistence type="inferred from homology"/>
<evidence type="ECO:0000256" key="1">
    <source>
        <dbReference type="ARBA" id="ARBA00010838"/>
    </source>
</evidence>
<dbReference type="GO" id="GO:0016052">
    <property type="term" value="P:carbohydrate catabolic process"/>
    <property type="evidence" value="ECO:0007669"/>
    <property type="project" value="TreeGrafter"/>
</dbReference>
<dbReference type="GeneID" id="98914424"/>
<dbReference type="InterPro" id="IPR017853">
    <property type="entry name" value="GH"/>
</dbReference>
<dbReference type="GO" id="GO:0008422">
    <property type="term" value="F:beta-glucosidase activity"/>
    <property type="evidence" value="ECO:0007669"/>
    <property type="project" value="TreeGrafter"/>
</dbReference>
<evidence type="ECO:0000313" key="6">
    <source>
        <dbReference type="Proteomes" id="UP000295515"/>
    </source>
</evidence>
<evidence type="ECO:0000313" key="5">
    <source>
        <dbReference type="EMBL" id="TCW02222.1"/>
    </source>
</evidence>
<comment type="similarity">
    <text evidence="1 4">Belongs to the glycosyl hydrolase 1 family.</text>
</comment>
<dbReference type="Proteomes" id="UP000295515">
    <property type="component" value="Unassembled WGS sequence"/>
</dbReference>
<accession>A0A4R3Z7R5</accession>
<name>A0A4R3Z7R5_9FIRM</name>
<dbReference type="PANTHER" id="PTHR10353:SF122">
    <property type="entry name" value="6-PHOSPHO-BETA-GLUCOSIDASE ASCB-RELATED"/>
    <property type="match status" value="1"/>
</dbReference>
<reference evidence="5 6" key="1">
    <citation type="submission" date="2019-03" db="EMBL/GenBank/DDBJ databases">
        <title>Genomic Encyclopedia of Type Strains, Phase IV (KMG-IV): sequencing the most valuable type-strain genomes for metagenomic binning, comparative biology and taxonomic classification.</title>
        <authorList>
            <person name="Goeker M."/>
        </authorList>
    </citation>
    <scope>NUCLEOTIDE SEQUENCE [LARGE SCALE GENOMIC DNA]</scope>
    <source>
        <strain evidence="5 6">DSM 29487</strain>
    </source>
</reference>
<sequence length="484" mass="56290">MTFSNDFLWGGAIAANQCEGAWNVDGKGPSIADTAPYFKNKQDYEDYVCFHMMSKDDVFDCLNDQEGCYPKRTGIDFYHHYQEDIRLFAGMGFKVLRMSIAWSRIFPHGDEEEPNELGLQFYDKVFDECLKYGIQPLVTLSHYETPLGLALDYGGWLNRKTISFYEKYVKTVFERYKDKVKYWITFNEINVILHSLYVGGAILKEYTSNNLDQDCFQAIHHLFLASSLAVKWGHEIIQDSHIGCMIARREAYPATCHPEDVLQCLDEDQMNLFFTDVQLRGYYPRYMNRYFKEHQIVIHKEAGDDELLRQYTCDFLSISYYMSVLSKKHIDENTEIAVGNLVNGVKNPYLESSTWGWQKDPIGLTIALRELYDRYQIPLFIAELGLGEKDVLTKDHKVHDDYRIDFLRDYIQGAKDAVEAGVDLFGLTVWGCIDIVSMSTSEMSKRYGFIYVDVDDLGKGSYQRYKKDSYDWYKKVIESNGEEL</sequence>
<dbReference type="AlphaFoldDB" id="A0A4R3Z7R5"/>
<keyword evidence="3" id="KW-0326">Glycosidase</keyword>
<gene>
    <name evidence="5" type="ORF">EDD60_102187</name>
</gene>
<dbReference type="SUPFAM" id="SSF51445">
    <property type="entry name" value="(Trans)glycosidases"/>
    <property type="match status" value="1"/>
</dbReference>
<dbReference type="EMBL" id="SMCQ01000002">
    <property type="protein sequence ID" value="TCW02222.1"/>
    <property type="molecule type" value="Genomic_DNA"/>
</dbReference>
<organism evidence="5 6">
    <name type="scientific">Longibaculum muris</name>
    <dbReference type="NCBI Taxonomy" id="1796628"/>
    <lineage>
        <taxon>Bacteria</taxon>
        <taxon>Bacillati</taxon>
        <taxon>Bacillota</taxon>
        <taxon>Erysipelotrichia</taxon>
        <taxon>Erysipelotrichales</taxon>
        <taxon>Coprobacillaceae</taxon>
        <taxon>Longibaculum</taxon>
    </lineage>
</organism>
<evidence type="ECO:0000256" key="4">
    <source>
        <dbReference type="RuleBase" id="RU003690"/>
    </source>
</evidence>